<comment type="similarity">
    <text evidence="2">Belongs to the SNF2/RAD54 helicase family. SWR1 subfamily.</text>
</comment>
<feature type="compositionally biased region" description="Low complexity" evidence="13">
    <location>
        <begin position="1137"/>
        <end position="1146"/>
    </location>
</feature>
<dbReference type="InterPro" id="IPR038718">
    <property type="entry name" value="SNF2-like_sf"/>
</dbReference>
<dbReference type="CDD" id="cd18003">
    <property type="entry name" value="DEXQc_SRCAP"/>
    <property type="match status" value="1"/>
</dbReference>
<evidence type="ECO:0000256" key="4">
    <source>
        <dbReference type="ARBA" id="ARBA00022741"/>
    </source>
</evidence>
<evidence type="ECO:0000313" key="16">
    <source>
        <dbReference type="EMBL" id="KAF4685613.1"/>
    </source>
</evidence>
<dbReference type="GO" id="GO:0006412">
    <property type="term" value="P:translation"/>
    <property type="evidence" value="ECO:0007669"/>
    <property type="project" value="InterPro"/>
</dbReference>
<evidence type="ECO:0000256" key="10">
    <source>
        <dbReference type="ARBA" id="ARBA00023125"/>
    </source>
</evidence>
<dbReference type="InterPro" id="IPR050520">
    <property type="entry name" value="INO80/SWR1_helicase"/>
</dbReference>
<dbReference type="PROSITE" id="PS51192">
    <property type="entry name" value="HELICASE_ATP_BIND_1"/>
    <property type="match status" value="1"/>
</dbReference>
<dbReference type="InterPro" id="IPR018065">
    <property type="entry name" value="Ribosomal_eL34_CS"/>
</dbReference>
<feature type="compositionally biased region" description="Basic and acidic residues" evidence="13">
    <location>
        <begin position="1070"/>
        <end position="1079"/>
    </location>
</feature>
<dbReference type="InterPro" id="IPR049730">
    <property type="entry name" value="SNF2/RAD54-like_C"/>
</dbReference>
<dbReference type="FunFam" id="3.40.50.10810:FF:000005">
    <property type="entry name" value="Photoperiod-independent early flowering 1"/>
    <property type="match status" value="1"/>
</dbReference>
<evidence type="ECO:0000256" key="2">
    <source>
        <dbReference type="ARBA" id="ARBA00009220"/>
    </source>
</evidence>
<feature type="region of interest" description="Disordered" evidence="13">
    <location>
        <begin position="112"/>
        <end position="152"/>
    </location>
</feature>
<dbReference type="SMART" id="SM00490">
    <property type="entry name" value="HELICc"/>
    <property type="match status" value="1"/>
</dbReference>
<dbReference type="AlphaFoldDB" id="A0A7J6NP57"/>
<dbReference type="GO" id="GO:1990904">
    <property type="term" value="C:ribonucleoprotein complex"/>
    <property type="evidence" value="ECO:0007669"/>
    <property type="project" value="UniProtKB-KW"/>
</dbReference>
<dbReference type="Pfam" id="PF01199">
    <property type="entry name" value="Ribosomal_L34e"/>
    <property type="match status" value="1"/>
</dbReference>
<comment type="subcellular location">
    <subcellularLocation>
        <location evidence="1">Nucleus</location>
    </subcellularLocation>
</comment>
<keyword evidence="10" id="KW-0238">DNA-binding</keyword>
<name>A0A7J6NP57_PEROL</name>
<feature type="region of interest" description="Disordered" evidence="13">
    <location>
        <begin position="1128"/>
        <end position="1168"/>
    </location>
</feature>
<dbReference type="Pfam" id="PF00271">
    <property type="entry name" value="Helicase_C"/>
    <property type="match status" value="1"/>
</dbReference>
<evidence type="ECO:0000259" key="15">
    <source>
        <dbReference type="PROSITE" id="PS51194"/>
    </source>
</evidence>
<keyword evidence="11" id="KW-0539">Nucleus</keyword>
<dbReference type="Proteomes" id="UP000541610">
    <property type="component" value="Unassembled WGS sequence"/>
</dbReference>
<evidence type="ECO:0000256" key="5">
    <source>
        <dbReference type="ARBA" id="ARBA00022801"/>
    </source>
</evidence>
<dbReference type="GO" id="GO:0003677">
    <property type="term" value="F:DNA binding"/>
    <property type="evidence" value="ECO:0007669"/>
    <property type="project" value="UniProtKB-KW"/>
</dbReference>
<keyword evidence="12" id="KW-0687">Ribonucleoprotein</keyword>
<keyword evidence="5" id="KW-0378">Hydrolase</keyword>
<dbReference type="PROSITE" id="PS01145">
    <property type="entry name" value="RIBOSOMAL_L34E"/>
    <property type="match status" value="1"/>
</dbReference>
<dbReference type="Pfam" id="PF00176">
    <property type="entry name" value="SNF2-rel_dom"/>
    <property type="match status" value="1"/>
</dbReference>
<dbReference type="OrthoDB" id="448448at2759"/>
<reference evidence="16 17" key="1">
    <citation type="submission" date="2020-04" db="EMBL/GenBank/DDBJ databases">
        <title>Perkinsus olseni comparative genomics.</title>
        <authorList>
            <person name="Bogema D.R."/>
        </authorList>
    </citation>
    <scope>NUCLEOTIDE SEQUENCE [LARGE SCALE GENOMIC DNA]</scope>
    <source>
        <strain evidence="16">00978-12</strain>
    </source>
</reference>
<dbReference type="PRINTS" id="PR01250">
    <property type="entry name" value="RIBOSOMALL34"/>
</dbReference>
<dbReference type="InterPro" id="IPR038562">
    <property type="entry name" value="Ribosomal_eL34_C_sf"/>
</dbReference>
<dbReference type="SUPFAM" id="SSF52540">
    <property type="entry name" value="P-loop containing nucleoside triphosphate hydrolases"/>
    <property type="match status" value="2"/>
</dbReference>
<dbReference type="PROSITE" id="PS51194">
    <property type="entry name" value="HELICASE_CTER"/>
    <property type="match status" value="1"/>
</dbReference>
<evidence type="ECO:0000256" key="9">
    <source>
        <dbReference type="ARBA" id="ARBA00022980"/>
    </source>
</evidence>
<dbReference type="InterPro" id="IPR008195">
    <property type="entry name" value="Ribosomal_eL34"/>
</dbReference>
<feature type="domain" description="Helicase C-terminal" evidence="15">
    <location>
        <begin position="855"/>
        <end position="1012"/>
    </location>
</feature>
<dbReference type="CDD" id="cd18793">
    <property type="entry name" value="SF2_C_SNF"/>
    <property type="match status" value="1"/>
</dbReference>
<evidence type="ECO:0000256" key="11">
    <source>
        <dbReference type="ARBA" id="ARBA00023242"/>
    </source>
</evidence>
<dbReference type="InterPro" id="IPR014001">
    <property type="entry name" value="Helicase_ATP-bd"/>
</dbReference>
<sequence>MVQRLTYRRKVNFNTKSNKQKLVKTPGGKLVYHKITKTATGPRCGDCKGKINGVKCLRPFKYSQLKQRERHVSRAYGGSICGKCVKQRIIRAFLLEEQKLVRAALAEKARKAAQKSEKKAKVSKNVTSSQEEACHHKMPKSSSSTVDADAKDTARRVSTEVERFWKAASRVAEHLYEKDKAARRRERNLKKLDALVEKSELFAASVGDALDSSSHVEQPYATPPSYDSPHPPLVDSTESQSLTQEERKLAQQVKGEGPSILPDVVGALQDVGEAVDGGCADDSNKSIRSSPRKRAGSEDVVAIVPARSAGEHLGLKTPVPSLLRNCTLREYQHVGLDWLVTLHDQGLNGILADEMGLGKTIQTIAMLAHLACAENIWGPHLVVVPTSVVLNWELEFKRWFPGFKVLTYYGSQKERKWKRIGWSKPNSFNVCIVSYNLILRDAQAFRRMRWYYLILDEAQHIKNFRSQRWQTLLTFNSQRRLLLTGTPLQNNLIEMWSLLHFLMPDVFASHSQFREWFADPLTDAIEKQNSAEGQRELLLRLHKVIRPFILRRLKRQVEKQMPKKYERIVKVELSRRQQGLYEEFMNQRDIRHEIENLDCMGMMNILMQLRKVCNHPDLFEPRPVRSPLAMLPLSLELPATLLLWSTTPYNRDYCHHTNYASHCLPLSEMRGDTRRRAVWSAMLALEKTELGEYLGRGEQPQYRCFLDYAKDKLGRCPIGQTKRWLQDIYLSEDRERLLILRNYEKHQRAYMNVLYGEEAAPLNTPLYGSDCISLCFIQPTDWREGNSTRTMRALCLRPFERLEKYAGTWAPYFQYVEKAVAPPAKVYFVGGHKQSARISRMERKSMSPDLAAAWTDEDSLAYHRVQLLRHCRFPDRQMSRMLDIIEAFMNLHGFTYVRLDGSTPVEQRQLVVEAFNKSPKIFAFIASTRAGGVGINLTGADCVIFYDSDWNPAMDRQAMDRCHRIGQTRDVHIFRLLSHHTIEENIFHKQLQKRMLDDVVVDQGAFTTQTITKWTGVDVADMLKGMDDGSTSTADLLKMTSNDIEEAMEGAEDEDDVEARDSLLQEQRQEGIDLQRDFEGPSAKELGSSKTPTAPVSPEASSVNGGGAGVGDELSSIVRYAIRCVTEQLQNEDESDSVSTSETGSVWASQATSETEEDSDKETELSDE</sequence>
<feature type="region of interest" description="Disordered" evidence="13">
    <location>
        <begin position="213"/>
        <end position="254"/>
    </location>
</feature>
<dbReference type="Gene3D" id="3.40.50.300">
    <property type="entry name" value="P-loop containing nucleotide triphosphate hydrolases"/>
    <property type="match status" value="1"/>
</dbReference>
<keyword evidence="4" id="KW-0547">Nucleotide-binding</keyword>
<organism evidence="16 17">
    <name type="scientific">Perkinsus olseni</name>
    <name type="common">Perkinsus atlanticus</name>
    <dbReference type="NCBI Taxonomy" id="32597"/>
    <lineage>
        <taxon>Eukaryota</taxon>
        <taxon>Sar</taxon>
        <taxon>Alveolata</taxon>
        <taxon>Perkinsozoa</taxon>
        <taxon>Perkinsea</taxon>
        <taxon>Perkinsida</taxon>
        <taxon>Perkinsidae</taxon>
        <taxon>Perkinsus</taxon>
    </lineage>
</organism>
<gene>
    <name evidence="16" type="primary">SWR1</name>
    <name evidence="16" type="ORF">FOZ60_006344</name>
</gene>
<accession>A0A7J6NP57</accession>
<dbReference type="InterPro" id="IPR001650">
    <property type="entry name" value="Helicase_C-like"/>
</dbReference>
<protein>
    <submittedName>
        <fullName evidence="16">Swr1 complex component</fullName>
    </submittedName>
</protein>
<evidence type="ECO:0000256" key="7">
    <source>
        <dbReference type="ARBA" id="ARBA00022840"/>
    </source>
</evidence>
<evidence type="ECO:0000313" key="17">
    <source>
        <dbReference type="Proteomes" id="UP000541610"/>
    </source>
</evidence>
<keyword evidence="9" id="KW-0689">Ribosomal protein</keyword>
<dbReference type="GO" id="GO:0003735">
    <property type="term" value="F:structural constituent of ribosome"/>
    <property type="evidence" value="ECO:0007669"/>
    <property type="project" value="InterPro"/>
</dbReference>
<dbReference type="GO" id="GO:0006338">
    <property type="term" value="P:chromatin remodeling"/>
    <property type="evidence" value="ECO:0007669"/>
    <property type="project" value="TreeGrafter"/>
</dbReference>
<dbReference type="Gene3D" id="3.40.50.10810">
    <property type="entry name" value="Tandem AAA-ATPase domain"/>
    <property type="match status" value="1"/>
</dbReference>
<dbReference type="InterPro" id="IPR000330">
    <property type="entry name" value="SNF2_N"/>
</dbReference>
<feature type="compositionally biased region" description="Acidic residues" evidence="13">
    <location>
        <begin position="1154"/>
        <end position="1168"/>
    </location>
</feature>
<dbReference type="Gene3D" id="6.20.340.10">
    <property type="match status" value="1"/>
</dbReference>
<keyword evidence="7" id="KW-0067">ATP-binding</keyword>
<evidence type="ECO:0000256" key="8">
    <source>
        <dbReference type="ARBA" id="ARBA00022853"/>
    </source>
</evidence>
<dbReference type="GO" id="GO:0042393">
    <property type="term" value="F:histone binding"/>
    <property type="evidence" value="ECO:0007669"/>
    <property type="project" value="TreeGrafter"/>
</dbReference>
<dbReference type="Gene3D" id="1.20.120.850">
    <property type="entry name" value="SWI2/SNF2 ATPases, N-terminal domain"/>
    <property type="match status" value="1"/>
</dbReference>
<keyword evidence="6" id="KW-0347">Helicase</keyword>
<evidence type="ECO:0000256" key="13">
    <source>
        <dbReference type="SAM" id="MobiDB-lite"/>
    </source>
</evidence>
<dbReference type="GO" id="GO:0005840">
    <property type="term" value="C:ribosome"/>
    <property type="evidence" value="ECO:0007669"/>
    <property type="project" value="UniProtKB-KW"/>
</dbReference>
<dbReference type="InterPro" id="IPR027417">
    <property type="entry name" value="P-loop_NTPase"/>
</dbReference>
<evidence type="ECO:0000259" key="14">
    <source>
        <dbReference type="PROSITE" id="PS51192"/>
    </source>
</evidence>
<evidence type="ECO:0000256" key="3">
    <source>
        <dbReference type="ARBA" id="ARBA00009875"/>
    </source>
</evidence>
<dbReference type="SMART" id="SM00487">
    <property type="entry name" value="DEXDc"/>
    <property type="match status" value="1"/>
</dbReference>
<dbReference type="Gene3D" id="6.20.370.70">
    <property type="match status" value="1"/>
</dbReference>
<feature type="domain" description="Helicase ATP-binding" evidence="14">
    <location>
        <begin position="340"/>
        <end position="505"/>
    </location>
</feature>
<evidence type="ECO:0000256" key="1">
    <source>
        <dbReference type="ARBA" id="ARBA00004123"/>
    </source>
</evidence>
<dbReference type="GO" id="GO:0000812">
    <property type="term" value="C:Swr1 complex"/>
    <property type="evidence" value="ECO:0007669"/>
    <property type="project" value="TreeGrafter"/>
</dbReference>
<dbReference type="PANTHER" id="PTHR45685:SF1">
    <property type="entry name" value="HELICASE SRCAP"/>
    <property type="match status" value="1"/>
</dbReference>
<dbReference type="GO" id="GO:0005524">
    <property type="term" value="F:ATP binding"/>
    <property type="evidence" value="ECO:0007669"/>
    <property type="project" value="UniProtKB-KW"/>
</dbReference>
<dbReference type="EMBL" id="JABANP010000256">
    <property type="protein sequence ID" value="KAF4685613.1"/>
    <property type="molecule type" value="Genomic_DNA"/>
</dbReference>
<proteinExistence type="inferred from homology"/>
<evidence type="ECO:0000256" key="6">
    <source>
        <dbReference type="ARBA" id="ARBA00022806"/>
    </source>
</evidence>
<dbReference type="PANTHER" id="PTHR45685">
    <property type="entry name" value="HELICASE SRCAP-RELATED"/>
    <property type="match status" value="1"/>
</dbReference>
<feature type="region of interest" description="Disordered" evidence="13">
    <location>
        <begin position="1070"/>
        <end position="1111"/>
    </location>
</feature>
<comment type="caution">
    <text evidence="16">The sequence shown here is derived from an EMBL/GenBank/DDBJ whole genome shotgun (WGS) entry which is preliminary data.</text>
</comment>
<dbReference type="GO" id="GO:0004386">
    <property type="term" value="F:helicase activity"/>
    <property type="evidence" value="ECO:0007669"/>
    <property type="project" value="UniProtKB-KW"/>
</dbReference>
<evidence type="ECO:0000256" key="12">
    <source>
        <dbReference type="ARBA" id="ARBA00023274"/>
    </source>
</evidence>
<dbReference type="GO" id="GO:0016887">
    <property type="term" value="F:ATP hydrolysis activity"/>
    <property type="evidence" value="ECO:0007669"/>
    <property type="project" value="TreeGrafter"/>
</dbReference>
<keyword evidence="8" id="KW-0156">Chromatin regulator</keyword>
<comment type="similarity">
    <text evidence="3">Belongs to the eukaryotic ribosomal protein eL34 family.</text>
</comment>